<accession>A0A1M5V070</accession>
<name>A0A1M5V070_9FIRM</name>
<organism evidence="1 2">
    <name type="scientific">Desulfosporosinus lacus DSM 15449</name>
    <dbReference type="NCBI Taxonomy" id="1121420"/>
    <lineage>
        <taxon>Bacteria</taxon>
        <taxon>Bacillati</taxon>
        <taxon>Bacillota</taxon>
        <taxon>Clostridia</taxon>
        <taxon>Eubacteriales</taxon>
        <taxon>Desulfitobacteriaceae</taxon>
        <taxon>Desulfosporosinus</taxon>
    </lineage>
</organism>
<dbReference type="EMBL" id="FQXJ01000004">
    <property type="protein sequence ID" value="SHH68498.1"/>
    <property type="molecule type" value="Genomic_DNA"/>
</dbReference>
<keyword evidence="2" id="KW-1185">Reference proteome</keyword>
<dbReference type="Proteomes" id="UP000183954">
    <property type="component" value="Unassembled WGS sequence"/>
</dbReference>
<protein>
    <submittedName>
        <fullName evidence="1">Uncharacterized protein</fullName>
    </submittedName>
</protein>
<sequence>MESMYQQIEYVLQRGINGAVEYAMLDEYRRDGVARMDTAVAEEKLYEYLHESMALDSELNKYAGEEWDYQLEIENLRATESPPRLTLDGALKTRSVFSFLAGEVRLPFSISSVNTRIVEGGSRDSK</sequence>
<proteinExistence type="predicted"/>
<gene>
    <name evidence="1" type="ORF">SAMN02746098_01138</name>
</gene>
<dbReference type="AlphaFoldDB" id="A0A1M5V070"/>
<evidence type="ECO:0000313" key="2">
    <source>
        <dbReference type="Proteomes" id="UP000183954"/>
    </source>
</evidence>
<dbReference type="STRING" id="1121420.SAMN02746098_01138"/>
<reference evidence="2" key="1">
    <citation type="submission" date="2016-11" db="EMBL/GenBank/DDBJ databases">
        <authorList>
            <person name="Varghese N."/>
            <person name="Submissions S."/>
        </authorList>
    </citation>
    <scope>NUCLEOTIDE SEQUENCE [LARGE SCALE GENOMIC DNA]</scope>
    <source>
        <strain evidence="2">DSM 15449</strain>
    </source>
</reference>
<evidence type="ECO:0000313" key="1">
    <source>
        <dbReference type="EMBL" id="SHH68498.1"/>
    </source>
</evidence>